<dbReference type="FunFam" id="3.90.580.10:FF:000001">
    <property type="entry name" value="DNA primase"/>
    <property type="match status" value="1"/>
</dbReference>
<evidence type="ECO:0000256" key="8">
    <source>
        <dbReference type="ARBA" id="ARBA00022833"/>
    </source>
</evidence>
<comment type="function">
    <text evidence="12 13">RNA polymerase that catalyzes the synthesis of short RNA molecules used as primers for DNA polymerase during DNA replication.</text>
</comment>
<dbReference type="InterPro" id="IPR034151">
    <property type="entry name" value="TOPRIM_DnaG_bac"/>
</dbReference>
<dbReference type="Gene3D" id="3.90.580.10">
    <property type="entry name" value="Zinc finger, CHC2-type domain"/>
    <property type="match status" value="1"/>
</dbReference>
<dbReference type="HAMAP" id="MF_00974">
    <property type="entry name" value="DNA_primase_DnaG"/>
    <property type="match status" value="1"/>
</dbReference>
<dbReference type="SMART" id="SM00493">
    <property type="entry name" value="TOPRIM"/>
    <property type="match status" value="1"/>
</dbReference>
<dbReference type="Gene3D" id="1.10.860.10">
    <property type="entry name" value="DNAb Helicase, Chain A"/>
    <property type="match status" value="1"/>
</dbReference>
<comment type="caution">
    <text evidence="16">The sequence shown here is derived from an EMBL/GenBank/DDBJ whole genome shotgun (WGS) entry which is preliminary data.</text>
</comment>
<dbReference type="InterPro" id="IPR006171">
    <property type="entry name" value="TOPRIM_dom"/>
</dbReference>
<dbReference type="Pfam" id="PF08275">
    <property type="entry name" value="DNAG_N"/>
    <property type="match status" value="1"/>
</dbReference>
<evidence type="ECO:0000256" key="3">
    <source>
        <dbReference type="ARBA" id="ARBA00022679"/>
    </source>
</evidence>
<dbReference type="InterPro" id="IPR006295">
    <property type="entry name" value="DNA_primase_DnaG"/>
</dbReference>
<proteinExistence type="inferred from homology"/>
<comment type="similarity">
    <text evidence="12 13">Belongs to the DnaG primase family.</text>
</comment>
<dbReference type="Pfam" id="PF13155">
    <property type="entry name" value="Toprim_2"/>
    <property type="match status" value="1"/>
</dbReference>
<dbReference type="GO" id="GO:0005524">
    <property type="term" value="F:ATP binding"/>
    <property type="evidence" value="ECO:0007669"/>
    <property type="project" value="InterPro"/>
</dbReference>
<dbReference type="GO" id="GO:0003677">
    <property type="term" value="F:DNA binding"/>
    <property type="evidence" value="ECO:0007669"/>
    <property type="project" value="UniProtKB-KW"/>
</dbReference>
<dbReference type="Proteomes" id="UP000036756">
    <property type="component" value="Unassembled WGS sequence"/>
</dbReference>
<dbReference type="InterPro" id="IPR036185">
    <property type="entry name" value="DNA_heli_DnaB-like_N_sf"/>
</dbReference>
<evidence type="ECO:0000256" key="1">
    <source>
        <dbReference type="ARBA" id="ARBA00022478"/>
    </source>
</evidence>
<comment type="subunit">
    <text evidence="12">Monomer. Interacts with DnaB.</text>
</comment>
<reference evidence="16 17" key="1">
    <citation type="submission" date="2015-06" db="EMBL/GenBank/DDBJ databases">
        <title>Draft genome sequence of the purine-degrading Clostridium cylindrosporum HC-1 (DSM 605).</title>
        <authorList>
            <person name="Poehlein A."/>
            <person name="Schiel-Bengelsdorf B."/>
            <person name="Bengelsdorf F."/>
            <person name="Daniel R."/>
            <person name="Duerre P."/>
        </authorList>
    </citation>
    <scope>NUCLEOTIDE SEQUENCE [LARGE SCALE GENOMIC DNA]</scope>
    <source>
        <strain evidence="16 17">DSM 605</strain>
    </source>
</reference>
<dbReference type="SUPFAM" id="SSF57783">
    <property type="entry name" value="Zinc beta-ribbon"/>
    <property type="match status" value="1"/>
</dbReference>
<dbReference type="RefSeq" id="WP_048571080.1">
    <property type="nucleotide sequence ID" value="NZ_LFVU01000027.1"/>
</dbReference>
<keyword evidence="11 12" id="KW-0804">Transcription</keyword>
<evidence type="ECO:0000256" key="11">
    <source>
        <dbReference type="ARBA" id="ARBA00023163"/>
    </source>
</evidence>
<keyword evidence="2 12" id="KW-0639">Primosome</keyword>
<dbReference type="AlphaFoldDB" id="A0A0J8DBH2"/>
<evidence type="ECO:0000313" key="16">
    <source>
        <dbReference type="EMBL" id="KMT21664.1"/>
    </source>
</evidence>
<dbReference type="GO" id="GO:0000428">
    <property type="term" value="C:DNA-directed RNA polymerase complex"/>
    <property type="evidence" value="ECO:0007669"/>
    <property type="project" value="UniProtKB-KW"/>
</dbReference>
<dbReference type="Pfam" id="PF01807">
    <property type="entry name" value="Zn_ribbon_DnaG"/>
    <property type="match status" value="1"/>
</dbReference>
<keyword evidence="4 12" id="KW-0548">Nucleotidyltransferase</keyword>
<keyword evidence="3 12" id="KW-0808">Transferase</keyword>
<evidence type="ECO:0000256" key="5">
    <source>
        <dbReference type="ARBA" id="ARBA00022705"/>
    </source>
</evidence>
<dbReference type="InterPro" id="IPR002694">
    <property type="entry name" value="Znf_CHC2"/>
</dbReference>
<dbReference type="InterPro" id="IPR036977">
    <property type="entry name" value="DNA_primase_Znf_CHC2"/>
</dbReference>
<dbReference type="PROSITE" id="PS50880">
    <property type="entry name" value="TOPRIM"/>
    <property type="match status" value="1"/>
</dbReference>
<dbReference type="GO" id="GO:0003899">
    <property type="term" value="F:DNA-directed RNA polymerase activity"/>
    <property type="evidence" value="ECO:0007669"/>
    <property type="project" value="UniProtKB-UniRule"/>
</dbReference>
<evidence type="ECO:0000256" key="9">
    <source>
        <dbReference type="ARBA" id="ARBA00022842"/>
    </source>
</evidence>
<dbReference type="PANTHER" id="PTHR30313">
    <property type="entry name" value="DNA PRIMASE"/>
    <property type="match status" value="1"/>
</dbReference>
<dbReference type="InterPro" id="IPR030846">
    <property type="entry name" value="DnaG_bac"/>
</dbReference>
<dbReference type="GO" id="GO:0006269">
    <property type="term" value="P:DNA replication, synthesis of primer"/>
    <property type="evidence" value="ECO:0007669"/>
    <property type="project" value="UniProtKB-UniRule"/>
</dbReference>
<keyword evidence="5 12" id="KW-0235">DNA replication</keyword>
<dbReference type="OrthoDB" id="9803773at2"/>
<sequence length="591" mass="67706">MGRIPDELVDKIIHESDIVEVISEYVSLKSSGKNFMGVCPFHSDKGPSLSVSREKQLYHCFGCGASGNVLGFIMRIKNIEFIDALRFLGEKIGVSIEQKKEHTENPRFKLKDEMYRINIEAARYFFRNIYNVKAAYNYFLSRNMEDKTIKKFGLGYSLDSWNSLESYLAKKGFSKDIMLKAGLIIKGKNATYDRFRNRVMFPVFDYRGRVIGFGGRVLDDTKPKYLNSPETDIFLKGTNLYGLNFAIKNKVPDSIIIVEGYMDCISLHQAGITNVVASLGTALTESQAKLIKKYTENVYVCYDSDSAGKTATLKGMDILQNVGCNVKVISVPVGKDPDEFIKLNGVDSFNNLINNALPIIDYKIHLAREKYDLKNMEDSLKFTKRVAYILSSLNSEIEIQYYGKKIAEETGIPQSSIIEDIKKLKRKNNYYAKNNEEEKENNVSNYKIEPAFKKSEQMLLTLCLKSKDYFEYIKGRISVGEFITPFYKIAADFLYKRLENEEKIIPNSLLGNFSTSYEISEVSLIFNKVVPNDISTDLIDDYIKVIKKHNIEDKIKSIKIQIKKYEKNGEKQKSLELFNKLILLQRQLDTL</sequence>
<dbReference type="InterPro" id="IPR016136">
    <property type="entry name" value="DNA_helicase_N/primase_C"/>
</dbReference>
<dbReference type="STRING" id="1121307.CLCY_2c04260"/>
<dbReference type="FunFam" id="3.40.1360.10:FF:000002">
    <property type="entry name" value="DNA primase"/>
    <property type="match status" value="1"/>
</dbReference>
<dbReference type="EMBL" id="LFVU01000027">
    <property type="protein sequence ID" value="KMT21664.1"/>
    <property type="molecule type" value="Genomic_DNA"/>
</dbReference>
<evidence type="ECO:0000256" key="13">
    <source>
        <dbReference type="PIRNR" id="PIRNR002811"/>
    </source>
</evidence>
<dbReference type="PANTHER" id="PTHR30313:SF2">
    <property type="entry name" value="DNA PRIMASE"/>
    <property type="match status" value="1"/>
</dbReference>
<dbReference type="GO" id="GO:0008270">
    <property type="term" value="F:zinc ion binding"/>
    <property type="evidence" value="ECO:0007669"/>
    <property type="project" value="UniProtKB-UniRule"/>
</dbReference>
<comment type="cofactor">
    <cofactor evidence="12 13 14">
        <name>Zn(2+)</name>
        <dbReference type="ChEBI" id="CHEBI:29105"/>
    </cofactor>
    <text evidence="12 13 14">Binds 1 zinc ion per monomer.</text>
</comment>
<evidence type="ECO:0000256" key="6">
    <source>
        <dbReference type="ARBA" id="ARBA00022723"/>
    </source>
</evidence>
<comment type="domain">
    <text evidence="12">Contains an N-terminal zinc-binding domain, a central core domain that contains the primase activity, and a C-terminal DnaB-binding domain.</text>
</comment>
<evidence type="ECO:0000256" key="14">
    <source>
        <dbReference type="PIRSR" id="PIRSR002811-1"/>
    </source>
</evidence>
<dbReference type="GO" id="GO:0005737">
    <property type="term" value="C:cytoplasm"/>
    <property type="evidence" value="ECO:0007669"/>
    <property type="project" value="TreeGrafter"/>
</dbReference>
<dbReference type="NCBIfam" id="TIGR01391">
    <property type="entry name" value="dnaG"/>
    <property type="match status" value="1"/>
</dbReference>
<keyword evidence="6 12" id="KW-0479">Metal-binding</keyword>
<evidence type="ECO:0000256" key="10">
    <source>
        <dbReference type="ARBA" id="ARBA00023125"/>
    </source>
</evidence>
<evidence type="ECO:0000256" key="12">
    <source>
        <dbReference type="HAMAP-Rule" id="MF_00974"/>
    </source>
</evidence>
<evidence type="ECO:0000259" key="15">
    <source>
        <dbReference type="PROSITE" id="PS50880"/>
    </source>
</evidence>
<evidence type="ECO:0000313" key="17">
    <source>
        <dbReference type="Proteomes" id="UP000036756"/>
    </source>
</evidence>
<feature type="domain" description="Toprim" evidence="15">
    <location>
        <begin position="253"/>
        <end position="334"/>
    </location>
</feature>
<dbReference type="InterPro" id="IPR050219">
    <property type="entry name" value="DnaG_primase"/>
</dbReference>
<dbReference type="PIRSF" id="PIRSF002811">
    <property type="entry name" value="DnaG"/>
    <property type="match status" value="1"/>
</dbReference>
<dbReference type="SUPFAM" id="SSF48024">
    <property type="entry name" value="N-terminal domain of DnaB helicase"/>
    <property type="match status" value="1"/>
</dbReference>
<dbReference type="InterPro" id="IPR019475">
    <property type="entry name" value="DNA_primase_DnaB-bd"/>
</dbReference>
<dbReference type="FunFam" id="3.90.980.10:FF:000001">
    <property type="entry name" value="DNA primase"/>
    <property type="match status" value="1"/>
</dbReference>
<dbReference type="Pfam" id="PF10410">
    <property type="entry name" value="DnaB_bind"/>
    <property type="match status" value="1"/>
</dbReference>
<dbReference type="SMART" id="SM00400">
    <property type="entry name" value="ZnF_CHCC"/>
    <property type="match status" value="1"/>
</dbReference>
<dbReference type="GO" id="GO:1990077">
    <property type="term" value="C:primosome complex"/>
    <property type="evidence" value="ECO:0007669"/>
    <property type="project" value="UniProtKB-KW"/>
</dbReference>
<comment type="catalytic activity">
    <reaction evidence="12">
        <text>ssDNA + n NTP = ssDNA/pppN(pN)n-1 hybrid + (n-1) diphosphate.</text>
        <dbReference type="EC" id="2.7.7.101"/>
    </reaction>
</comment>
<dbReference type="EC" id="2.7.7.101" evidence="12"/>
<evidence type="ECO:0000256" key="4">
    <source>
        <dbReference type="ARBA" id="ARBA00022695"/>
    </source>
</evidence>
<gene>
    <name evidence="12 16" type="primary">dnaG</name>
    <name evidence="16" type="ORF">CLCY_2c04260</name>
</gene>
<keyword evidence="8 12" id="KW-0862">Zinc</keyword>
<dbReference type="Gene3D" id="3.40.1360.10">
    <property type="match status" value="1"/>
</dbReference>
<keyword evidence="7 12" id="KW-0863">Zinc-finger</keyword>
<organism evidence="16 17">
    <name type="scientific">Clostridium cylindrosporum DSM 605</name>
    <dbReference type="NCBI Taxonomy" id="1121307"/>
    <lineage>
        <taxon>Bacteria</taxon>
        <taxon>Bacillati</taxon>
        <taxon>Bacillota</taxon>
        <taxon>Clostridia</taxon>
        <taxon>Eubacteriales</taxon>
        <taxon>Clostridiaceae</taxon>
        <taxon>Clostridium</taxon>
    </lineage>
</organism>
<name>A0A0J8DBH2_CLOCY</name>
<evidence type="ECO:0000256" key="2">
    <source>
        <dbReference type="ARBA" id="ARBA00022515"/>
    </source>
</evidence>
<accession>A0A0J8DBH2</accession>
<dbReference type="Gene3D" id="3.90.980.10">
    <property type="entry name" value="DNA primase, catalytic core, N-terminal domain"/>
    <property type="match status" value="1"/>
</dbReference>
<dbReference type="InterPro" id="IPR037068">
    <property type="entry name" value="DNA_primase_core_N_sf"/>
</dbReference>
<keyword evidence="10 12" id="KW-0238">DNA-binding</keyword>
<dbReference type="GO" id="GO:0003678">
    <property type="term" value="F:DNA helicase activity"/>
    <property type="evidence" value="ECO:0007669"/>
    <property type="project" value="InterPro"/>
</dbReference>
<dbReference type="InterPro" id="IPR013264">
    <property type="entry name" value="DNAG_N"/>
</dbReference>
<dbReference type="PATRIC" id="fig|1121307.3.peg.1284"/>
<dbReference type="CDD" id="cd03364">
    <property type="entry name" value="TOPRIM_DnaG_primases"/>
    <property type="match status" value="1"/>
</dbReference>
<keyword evidence="1 12" id="KW-0240">DNA-directed RNA polymerase</keyword>
<protein>
    <recommendedName>
        <fullName evidence="12 13">DNA primase</fullName>
        <ecNumber evidence="12">2.7.7.101</ecNumber>
    </recommendedName>
</protein>
<feature type="zinc finger region" description="CHC2-type" evidence="12 14">
    <location>
        <begin position="39"/>
        <end position="63"/>
    </location>
</feature>
<evidence type="ECO:0000256" key="7">
    <source>
        <dbReference type="ARBA" id="ARBA00022771"/>
    </source>
</evidence>
<keyword evidence="17" id="KW-1185">Reference proteome</keyword>
<dbReference type="SUPFAM" id="SSF56731">
    <property type="entry name" value="DNA primase core"/>
    <property type="match status" value="1"/>
</dbReference>
<keyword evidence="9" id="KW-0460">Magnesium</keyword>